<name>A0ABN2RNK7_9ACTN</name>
<gene>
    <name evidence="5" type="ORF">GCM10009798_36760</name>
</gene>
<evidence type="ECO:0000313" key="6">
    <source>
        <dbReference type="Proteomes" id="UP001500571"/>
    </source>
</evidence>
<proteinExistence type="inferred from homology"/>
<evidence type="ECO:0000259" key="4">
    <source>
        <dbReference type="Pfam" id="PF03816"/>
    </source>
</evidence>
<organism evidence="5 6">
    <name type="scientific">Nocardioides panacihumi</name>
    <dbReference type="NCBI Taxonomy" id="400774"/>
    <lineage>
        <taxon>Bacteria</taxon>
        <taxon>Bacillati</taxon>
        <taxon>Actinomycetota</taxon>
        <taxon>Actinomycetes</taxon>
        <taxon>Propionibacteriales</taxon>
        <taxon>Nocardioidaceae</taxon>
        <taxon>Nocardioides</taxon>
    </lineage>
</organism>
<feature type="transmembrane region" description="Helical" evidence="3">
    <location>
        <begin position="123"/>
        <end position="142"/>
    </location>
</feature>
<evidence type="ECO:0000256" key="3">
    <source>
        <dbReference type="SAM" id="Phobius"/>
    </source>
</evidence>
<keyword evidence="6" id="KW-1185">Reference proteome</keyword>
<dbReference type="EMBL" id="BAAAPB010000004">
    <property type="protein sequence ID" value="GAA1972251.1"/>
    <property type="molecule type" value="Genomic_DNA"/>
</dbReference>
<evidence type="ECO:0000313" key="5">
    <source>
        <dbReference type="EMBL" id="GAA1972251.1"/>
    </source>
</evidence>
<feature type="compositionally biased region" description="Low complexity" evidence="2">
    <location>
        <begin position="443"/>
        <end position="458"/>
    </location>
</feature>
<dbReference type="Proteomes" id="UP001500571">
    <property type="component" value="Unassembled WGS sequence"/>
</dbReference>
<sequence length="499" mass="52453">MSEPVASTRTSCAERAARVRYRRAVALLVMTLVLPGSAQLVAGNARVGRIALRTWAGLLLLAAGTLVTSVLDHERAIRTFADPSVLEMLRLGLMALAVAWAALLVDAWRIGQPLSLSISHRRMLLGVNGGMCLVVAGVLLFGSHTVGVMRSTVLATFAGNEVVGAHDGRFNVLLIGGDSDGGKTRWGLRTDSMTIASIDARTGKTVLVGLPRNMSNFPFLKGSVLAKQFPHGYDCDGCYLNSLSTWAGDHPQLFAGYDDPGIEATIEGIEGITGLDINYWAMVNLSGFQGLVDAVGGVTLNVREAIPVGIPGDKFYTHLKPGVRKLNGWETLWYARARHDSDDYSRMARQKCVMSAMLAQVSPQTVLAHFDQIAKAGSAMVSTSIPASEVGTFVNLALKAKSQKIVSVSLVPPAIVTAHPDIPKVRQMIATAIDRAEGKRTAKAAAPKKASSAPASGGSASGGPSAGQRPQPQVVTGGSIGSLKTGYAANQSDDLASAC</sequence>
<keyword evidence="3" id="KW-0812">Transmembrane</keyword>
<feature type="domain" description="Cell envelope-related transcriptional attenuator" evidence="4">
    <location>
        <begin position="189"/>
        <end position="361"/>
    </location>
</feature>
<comment type="similarity">
    <text evidence="1">Belongs to the LytR/CpsA/Psr (LCP) family.</text>
</comment>
<dbReference type="Gene3D" id="3.40.630.190">
    <property type="entry name" value="LCP protein"/>
    <property type="match status" value="1"/>
</dbReference>
<keyword evidence="3" id="KW-0472">Membrane</keyword>
<feature type="transmembrane region" description="Helical" evidence="3">
    <location>
        <begin position="24"/>
        <end position="43"/>
    </location>
</feature>
<comment type="caution">
    <text evidence="5">The sequence shown here is derived from an EMBL/GenBank/DDBJ whole genome shotgun (WGS) entry which is preliminary data.</text>
</comment>
<reference evidence="5 6" key="1">
    <citation type="journal article" date="2019" name="Int. J. Syst. Evol. Microbiol.">
        <title>The Global Catalogue of Microorganisms (GCM) 10K type strain sequencing project: providing services to taxonomists for standard genome sequencing and annotation.</title>
        <authorList>
            <consortium name="The Broad Institute Genomics Platform"/>
            <consortium name="The Broad Institute Genome Sequencing Center for Infectious Disease"/>
            <person name="Wu L."/>
            <person name="Ma J."/>
        </authorList>
    </citation>
    <scope>NUCLEOTIDE SEQUENCE [LARGE SCALE GENOMIC DNA]</scope>
    <source>
        <strain evidence="5 6">JCM 15309</strain>
    </source>
</reference>
<dbReference type="PANTHER" id="PTHR33392">
    <property type="entry name" value="POLYISOPRENYL-TEICHOIC ACID--PEPTIDOGLYCAN TEICHOIC ACID TRANSFERASE TAGU"/>
    <property type="match status" value="1"/>
</dbReference>
<evidence type="ECO:0000256" key="2">
    <source>
        <dbReference type="SAM" id="MobiDB-lite"/>
    </source>
</evidence>
<dbReference type="InterPro" id="IPR050922">
    <property type="entry name" value="LytR/CpsA/Psr_CW_biosynth"/>
</dbReference>
<keyword evidence="3" id="KW-1133">Transmembrane helix</keyword>
<dbReference type="InterPro" id="IPR004474">
    <property type="entry name" value="LytR_CpsA_psr"/>
</dbReference>
<dbReference type="RefSeq" id="WP_344047359.1">
    <property type="nucleotide sequence ID" value="NZ_BAAAPB010000004.1"/>
</dbReference>
<accession>A0ABN2RNK7</accession>
<feature type="region of interest" description="Disordered" evidence="2">
    <location>
        <begin position="440"/>
        <end position="486"/>
    </location>
</feature>
<dbReference type="PANTHER" id="PTHR33392:SF6">
    <property type="entry name" value="POLYISOPRENYL-TEICHOIC ACID--PEPTIDOGLYCAN TEICHOIC ACID TRANSFERASE TAGU"/>
    <property type="match status" value="1"/>
</dbReference>
<dbReference type="Pfam" id="PF03816">
    <property type="entry name" value="LytR_cpsA_psr"/>
    <property type="match status" value="1"/>
</dbReference>
<feature type="transmembrane region" description="Helical" evidence="3">
    <location>
        <begin position="91"/>
        <end position="111"/>
    </location>
</feature>
<protein>
    <recommendedName>
        <fullName evidence="4">Cell envelope-related transcriptional attenuator domain-containing protein</fullName>
    </recommendedName>
</protein>
<evidence type="ECO:0000256" key="1">
    <source>
        <dbReference type="ARBA" id="ARBA00006068"/>
    </source>
</evidence>
<dbReference type="NCBIfam" id="TIGR00350">
    <property type="entry name" value="lytR_cpsA_psr"/>
    <property type="match status" value="1"/>
</dbReference>